<gene>
    <name evidence="1" type="ORF">PSU93_02010</name>
</gene>
<comment type="caution">
    <text evidence="1">The sequence shown here is derived from an EMBL/GenBank/DDBJ whole genome shotgun (WGS) entry which is preliminary data.</text>
</comment>
<sequence length="53" mass="6299">MQSFDDKEKTKSVVLAWQELINKNKVAELKFYKGKVNLDMNIDTLRKRNAHFD</sequence>
<evidence type="ECO:0000313" key="2">
    <source>
        <dbReference type="Proteomes" id="UP001160519"/>
    </source>
</evidence>
<dbReference type="EMBL" id="JAQSDF010000003">
    <property type="protein sequence ID" value="MDI1229907.1"/>
    <property type="molecule type" value="Genomic_DNA"/>
</dbReference>
<proteinExistence type="predicted"/>
<dbReference type="AlphaFoldDB" id="A0AA43Q3V2"/>
<organism evidence="1 2">
    <name type="scientific">Candidatus Methylobacter titanis</name>
    <dbReference type="NCBI Taxonomy" id="3053457"/>
    <lineage>
        <taxon>Bacteria</taxon>
        <taxon>Pseudomonadati</taxon>
        <taxon>Pseudomonadota</taxon>
        <taxon>Gammaproteobacteria</taxon>
        <taxon>Methylococcales</taxon>
        <taxon>Methylococcaceae</taxon>
        <taxon>Methylobacter</taxon>
    </lineage>
</organism>
<dbReference type="Proteomes" id="UP001160519">
    <property type="component" value="Unassembled WGS sequence"/>
</dbReference>
<accession>A0AA43Q3V2</accession>
<keyword evidence="2" id="KW-1185">Reference proteome</keyword>
<protein>
    <submittedName>
        <fullName evidence="1">Uncharacterized protein</fullName>
    </submittedName>
</protein>
<evidence type="ECO:0000313" key="1">
    <source>
        <dbReference type="EMBL" id="MDI1229907.1"/>
    </source>
</evidence>
<name>A0AA43Q3V2_9GAMM</name>
<reference evidence="1" key="1">
    <citation type="submission" date="2023-01" db="EMBL/GenBank/DDBJ databases">
        <title>Biogeochemical cycle of methane in antarctic sediments.</title>
        <authorList>
            <person name="Roldan D.M."/>
            <person name="Menes R.J."/>
        </authorList>
    </citation>
    <scope>NUCLEOTIDE SEQUENCE [LARGE SCALE GENOMIC DNA]</scope>
    <source>
        <strain evidence="1">K-2018 MAG008</strain>
    </source>
</reference>